<feature type="domain" description="Aminotransferase class I/classII large" evidence="11">
    <location>
        <begin position="164"/>
        <end position="498"/>
    </location>
</feature>
<gene>
    <name evidence="12" type="ORF">B0J13DRAFT_63541</name>
</gene>
<dbReference type="FunFam" id="3.40.640.10:FF:000074">
    <property type="entry name" value="Aromatic amino acid aminotransferase"/>
    <property type="match status" value="1"/>
</dbReference>
<dbReference type="Gene3D" id="3.40.640.10">
    <property type="entry name" value="Type I PLP-dependent aspartate aminotransferase-like (Major domain)"/>
    <property type="match status" value="1"/>
</dbReference>
<reference evidence="12" key="1">
    <citation type="journal article" date="2021" name="Nat. Commun.">
        <title>Genetic determinants of endophytism in the Arabidopsis root mycobiome.</title>
        <authorList>
            <person name="Mesny F."/>
            <person name="Miyauchi S."/>
            <person name="Thiergart T."/>
            <person name="Pickel B."/>
            <person name="Atanasova L."/>
            <person name="Karlsson M."/>
            <person name="Huettel B."/>
            <person name="Barry K.W."/>
            <person name="Haridas S."/>
            <person name="Chen C."/>
            <person name="Bauer D."/>
            <person name="Andreopoulos W."/>
            <person name="Pangilinan J."/>
            <person name="LaButti K."/>
            <person name="Riley R."/>
            <person name="Lipzen A."/>
            <person name="Clum A."/>
            <person name="Drula E."/>
            <person name="Henrissat B."/>
            <person name="Kohler A."/>
            <person name="Grigoriev I.V."/>
            <person name="Martin F.M."/>
            <person name="Hacquard S."/>
        </authorList>
    </citation>
    <scope>NUCLEOTIDE SEQUENCE</scope>
    <source>
        <strain evidence="12">MPI-CAGE-AT-0021</strain>
    </source>
</reference>
<accession>A0A9P9EMW0</accession>
<dbReference type="InterPro" id="IPR004839">
    <property type="entry name" value="Aminotransferase_I/II_large"/>
</dbReference>
<feature type="region of interest" description="Disordered" evidence="10">
    <location>
        <begin position="1"/>
        <end position="20"/>
    </location>
</feature>
<keyword evidence="13" id="KW-1185">Reference proteome</keyword>
<name>A0A9P9EMW0_9HYPO</name>
<evidence type="ECO:0000256" key="10">
    <source>
        <dbReference type="SAM" id="MobiDB-lite"/>
    </source>
</evidence>
<dbReference type="EMBL" id="JAGMUU010000013">
    <property type="protein sequence ID" value="KAH7140377.1"/>
    <property type="molecule type" value="Genomic_DNA"/>
</dbReference>
<evidence type="ECO:0000256" key="9">
    <source>
        <dbReference type="ARBA" id="ARBA00067014"/>
    </source>
</evidence>
<dbReference type="GO" id="GO:0006571">
    <property type="term" value="P:tyrosine biosynthetic process"/>
    <property type="evidence" value="ECO:0007669"/>
    <property type="project" value="TreeGrafter"/>
</dbReference>
<comment type="similarity">
    <text evidence="3">Belongs to the class-I pyridoxal-phosphate-dependent aminotransferase family.</text>
</comment>
<dbReference type="GO" id="GO:0030170">
    <property type="term" value="F:pyridoxal phosphate binding"/>
    <property type="evidence" value="ECO:0007669"/>
    <property type="project" value="InterPro"/>
</dbReference>
<dbReference type="Pfam" id="PF00155">
    <property type="entry name" value="Aminotran_1_2"/>
    <property type="match status" value="1"/>
</dbReference>
<keyword evidence="4" id="KW-0963">Cytoplasm</keyword>
<comment type="cofactor">
    <cofactor evidence="1">
        <name>pyridoxal 5'-phosphate</name>
        <dbReference type="ChEBI" id="CHEBI:597326"/>
    </cofactor>
</comment>
<dbReference type="GO" id="GO:0009074">
    <property type="term" value="P:aromatic amino acid family catabolic process"/>
    <property type="evidence" value="ECO:0007669"/>
    <property type="project" value="TreeGrafter"/>
</dbReference>
<dbReference type="Proteomes" id="UP000717696">
    <property type="component" value="Unassembled WGS sequence"/>
</dbReference>
<keyword evidence="7" id="KW-0663">Pyridoxal phosphate</keyword>
<keyword evidence="6 12" id="KW-0808">Transferase</keyword>
<evidence type="ECO:0000256" key="7">
    <source>
        <dbReference type="ARBA" id="ARBA00022898"/>
    </source>
</evidence>
<dbReference type="GO" id="GO:0005737">
    <property type="term" value="C:cytoplasm"/>
    <property type="evidence" value="ECO:0007669"/>
    <property type="project" value="UniProtKB-SubCell"/>
</dbReference>
<dbReference type="GO" id="GO:0047536">
    <property type="term" value="F:2-aminoadipate transaminase activity"/>
    <property type="evidence" value="ECO:0007669"/>
    <property type="project" value="TreeGrafter"/>
</dbReference>
<dbReference type="InterPro" id="IPR015421">
    <property type="entry name" value="PyrdxlP-dep_Trfase_major"/>
</dbReference>
<evidence type="ECO:0000259" key="11">
    <source>
        <dbReference type="Pfam" id="PF00155"/>
    </source>
</evidence>
<evidence type="ECO:0000256" key="6">
    <source>
        <dbReference type="ARBA" id="ARBA00022679"/>
    </source>
</evidence>
<dbReference type="SUPFAM" id="SSF53383">
    <property type="entry name" value="PLP-dependent transferases"/>
    <property type="match status" value="1"/>
</dbReference>
<evidence type="ECO:0000313" key="12">
    <source>
        <dbReference type="EMBL" id="KAH7140377.1"/>
    </source>
</evidence>
<comment type="subcellular location">
    <subcellularLocation>
        <location evidence="2">Cytoplasm</location>
    </subcellularLocation>
</comment>
<dbReference type="InterPro" id="IPR050859">
    <property type="entry name" value="Class-I_PLP-dep_aminotransf"/>
</dbReference>
<protein>
    <recommendedName>
        <fullName evidence="9">aromatic-amino-acid transaminase</fullName>
        <ecNumber evidence="9">2.6.1.57</ecNumber>
    </recommendedName>
</protein>
<dbReference type="EC" id="2.6.1.57" evidence="9"/>
<dbReference type="OrthoDB" id="691673at2759"/>
<proteinExistence type="inferred from homology"/>
<sequence length="521" mass="58030">MTYTSSLQPRRSDVHPKQWGVAAPCSSESFKTQDGSSKPAALKWDHRLSTESTSRTGSSLKNAFKYLQNPGMLSLGGGIPLSEYFPFENVGFDAKVLPVAGDITATTPASTVLRTGKNDLSDGHSVFDLSVALNYGQGSGSAQLLRWITEHTEMVHNPPYADWQCTMTIGNTSAMDMALRMFTRPGDYVLSDNYTFVAAVETASPMGVDFLGVDMDEQGLVPSKLKELLDGWKPEEHNGSRKPFLLYLVPTGQNPTGSTQSLERRQSIYRVAQEHDLIILEDDPYYFLQMDSPSSTTDSVQTPEDLLRAIVPSYVRIDTDGRVVRMDSFSKVVSPGLRLGWLTASEQIVTRYKTHADVSTQGPSGLSQLGLFKLLDEHWGHSGYLSWLLHLRREYTQRRDNALEACNRYLPKEVTSWEVPEAGMFIWVKVDWTKHPLAASKSATEIEEEIWTKTIDQGALVARGSWFFATAGKACSEVFYRLTFAASSMEQVNEATKRFGEALSTSFQLKAEAPERPMERL</sequence>
<dbReference type="CDD" id="cd00609">
    <property type="entry name" value="AAT_like"/>
    <property type="match status" value="1"/>
</dbReference>
<keyword evidence="5" id="KW-0032">Aminotransferase</keyword>
<evidence type="ECO:0000256" key="3">
    <source>
        <dbReference type="ARBA" id="ARBA00007441"/>
    </source>
</evidence>
<evidence type="ECO:0000256" key="5">
    <source>
        <dbReference type="ARBA" id="ARBA00022576"/>
    </source>
</evidence>
<comment type="caution">
    <text evidence="12">The sequence shown here is derived from an EMBL/GenBank/DDBJ whole genome shotgun (WGS) entry which is preliminary data.</text>
</comment>
<dbReference type="InterPro" id="IPR015424">
    <property type="entry name" value="PyrdxlP-dep_Trfase"/>
</dbReference>
<evidence type="ECO:0000256" key="4">
    <source>
        <dbReference type="ARBA" id="ARBA00022490"/>
    </source>
</evidence>
<dbReference type="PANTHER" id="PTHR42790">
    <property type="entry name" value="AMINOTRANSFERASE"/>
    <property type="match status" value="1"/>
</dbReference>
<dbReference type="PANTHER" id="PTHR42790:SF21">
    <property type="entry name" value="AROMATIC_AMINOADIPATE AMINOTRANSFERASE 1"/>
    <property type="match status" value="1"/>
</dbReference>
<organism evidence="12 13">
    <name type="scientific">Dactylonectria estremocensis</name>
    <dbReference type="NCBI Taxonomy" id="1079267"/>
    <lineage>
        <taxon>Eukaryota</taxon>
        <taxon>Fungi</taxon>
        <taxon>Dikarya</taxon>
        <taxon>Ascomycota</taxon>
        <taxon>Pezizomycotina</taxon>
        <taxon>Sordariomycetes</taxon>
        <taxon>Hypocreomycetidae</taxon>
        <taxon>Hypocreales</taxon>
        <taxon>Nectriaceae</taxon>
        <taxon>Dactylonectria</taxon>
    </lineage>
</organism>
<evidence type="ECO:0000256" key="2">
    <source>
        <dbReference type="ARBA" id="ARBA00004496"/>
    </source>
</evidence>
<evidence type="ECO:0000256" key="1">
    <source>
        <dbReference type="ARBA" id="ARBA00001933"/>
    </source>
</evidence>
<evidence type="ECO:0000256" key="8">
    <source>
        <dbReference type="ARBA" id="ARBA00051993"/>
    </source>
</evidence>
<dbReference type="GO" id="GO:0019878">
    <property type="term" value="P:lysine biosynthetic process via aminoadipic acid"/>
    <property type="evidence" value="ECO:0007669"/>
    <property type="project" value="TreeGrafter"/>
</dbReference>
<dbReference type="GO" id="GO:0008793">
    <property type="term" value="F:aromatic-amino-acid transaminase activity"/>
    <property type="evidence" value="ECO:0007669"/>
    <property type="project" value="TreeGrafter"/>
</dbReference>
<comment type="catalytic activity">
    <reaction evidence="8">
        <text>an aromatic L-alpha-amino acid + 2-oxoglutarate = an aromatic oxo-acid + L-glutamate</text>
        <dbReference type="Rhea" id="RHEA:17533"/>
        <dbReference type="ChEBI" id="CHEBI:16810"/>
        <dbReference type="ChEBI" id="CHEBI:29985"/>
        <dbReference type="ChEBI" id="CHEBI:73309"/>
        <dbReference type="ChEBI" id="CHEBI:84824"/>
        <dbReference type="EC" id="2.6.1.57"/>
    </reaction>
</comment>
<evidence type="ECO:0000313" key="13">
    <source>
        <dbReference type="Proteomes" id="UP000717696"/>
    </source>
</evidence>
<dbReference type="AlphaFoldDB" id="A0A9P9EMW0"/>